<evidence type="ECO:0000256" key="18">
    <source>
        <dbReference type="ARBA" id="ARBA00031026"/>
    </source>
</evidence>
<feature type="active site" evidence="20">
    <location>
        <position position="362"/>
    </location>
</feature>
<sequence>MTFGSAVRALSDLTTLRVGGPAAELVELADRETLVSTALEVWGSGDEWLVLGGGSNLLVADEGFPGAVMRVLTRGIAELPSPRPGVVRLRVEAGESWDVLVAYTVERGLAGMEALSGIPGSCGAAPMQNIGAYGQELAETLVAVEFLDYLSGEVERLPAEAIDLGYRTSALKRGRRGIVLAIEVELDDAQGLSRPIGYAQLASALGALAGDRVPVQRVRDAVLALRASKGMVLDPGDPDTFSAGSFFTNPIVTESFALALPSEAPRWPLGPQAEARVVPLGEQPAAPAPTEPARVKLSAAWLIEHSGIGRGFRLPGSRAAISSKHTLALTNTGEATAEEVAELARYVRARVLGRFGVALQPEPVLVGVEV</sequence>
<evidence type="ECO:0000256" key="20">
    <source>
        <dbReference type="HAMAP-Rule" id="MF_00037"/>
    </source>
</evidence>
<keyword evidence="14 20" id="KW-0573">Peptidoglycan synthesis</keyword>
<dbReference type="InterPro" id="IPR011601">
    <property type="entry name" value="MurB_C"/>
</dbReference>
<comment type="function">
    <text evidence="2 20">Cell wall formation.</text>
</comment>
<keyword evidence="13 20" id="KW-0133">Cell shape</keyword>
<accession>A0ABV6S3V4</accession>
<dbReference type="Pfam" id="PF02873">
    <property type="entry name" value="MurB_C"/>
    <property type="match status" value="1"/>
</dbReference>
<keyword evidence="17 20" id="KW-0961">Cell wall biogenesis/degradation</keyword>
<dbReference type="Gene3D" id="3.90.78.10">
    <property type="entry name" value="UDP-N-acetylenolpyruvoylglucosamine reductase, C-terminal domain"/>
    <property type="match status" value="1"/>
</dbReference>
<keyword evidence="16 20" id="KW-0131">Cell cycle</keyword>
<dbReference type="InterPro" id="IPR006094">
    <property type="entry name" value="Oxid_FAD_bind_N"/>
</dbReference>
<evidence type="ECO:0000256" key="4">
    <source>
        <dbReference type="ARBA" id="ARBA00004752"/>
    </source>
</evidence>
<feature type="active site" evidence="20">
    <location>
        <position position="167"/>
    </location>
</feature>
<feature type="domain" description="FAD-binding PCMH-type" evidence="21">
    <location>
        <begin position="18"/>
        <end position="189"/>
    </location>
</feature>
<evidence type="ECO:0000256" key="3">
    <source>
        <dbReference type="ARBA" id="ARBA00004496"/>
    </source>
</evidence>
<comment type="caution">
    <text evidence="22">The sequence shown here is derived from an EMBL/GenBank/DDBJ whole genome shotgun (WGS) entry which is preliminary data.</text>
</comment>
<dbReference type="Gene3D" id="3.30.465.10">
    <property type="match status" value="1"/>
</dbReference>
<dbReference type="PANTHER" id="PTHR21071">
    <property type="entry name" value="UDP-N-ACETYLENOLPYRUVOYLGLUCOSAMINE REDUCTASE"/>
    <property type="match status" value="1"/>
</dbReference>
<comment type="similarity">
    <text evidence="5 20">Belongs to the MurB family.</text>
</comment>
<dbReference type="NCBIfam" id="NF010478">
    <property type="entry name" value="PRK13903.1"/>
    <property type="match status" value="1"/>
</dbReference>
<evidence type="ECO:0000256" key="9">
    <source>
        <dbReference type="ARBA" id="ARBA00022618"/>
    </source>
</evidence>
<keyword evidence="8 20" id="KW-0963">Cytoplasm</keyword>
<evidence type="ECO:0000256" key="13">
    <source>
        <dbReference type="ARBA" id="ARBA00022960"/>
    </source>
</evidence>
<dbReference type="NCBIfam" id="TIGR00179">
    <property type="entry name" value="murB"/>
    <property type="match status" value="1"/>
</dbReference>
<evidence type="ECO:0000259" key="21">
    <source>
        <dbReference type="PROSITE" id="PS51387"/>
    </source>
</evidence>
<comment type="catalytic activity">
    <reaction evidence="19 20">
        <text>UDP-N-acetyl-alpha-D-muramate + NADP(+) = UDP-N-acetyl-3-O-(1-carboxyvinyl)-alpha-D-glucosamine + NADPH + H(+)</text>
        <dbReference type="Rhea" id="RHEA:12248"/>
        <dbReference type="ChEBI" id="CHEBI:15378"/>
        <dbReference type="ChEBI" id="CHEBI:57783"/>
        <dbReference type="ChEBI" id="CHEBI:58349"/>
        <dbReference type="ChEBI" id="CHEBI:68483"/>
        <dbReference type="ChEBI" id="CHEBI:70757"/>
        <dbReference type="EC" id="1.3.1.98"/>
    </reaction>
</comment>
<dbReference type="HAMAP" id="MF_00037">
    <property type="entry name" value="MurB"/>
    <property type="match status" value="1"/>
</dbReference>
<reference evidence="22 23" key="1">
    <citation type="submission" date="2024-09" db="EMBL/GenBank/DDBJ databases">
        <authorList>
            <person name="Sun Q."/>
            <person name="Mori K."/>
        </authorList>
    </citation>
    <scope>NUCLEOTIDE SEQUENCE [LARGE SCALE GENOMIC DNA]</scope>
    <source>
        <strain evidence="22 23">KCTC 23076</strain>
    </source>
</reference>
<keyword evidence="11 20" id="KW-0274">FAD</keyword>
<evidence type="ECO:0000256" key="15">
    <source>
        <dbReference type="ARBA" id="ARBA00023002"/>
    </source>
</evidence>
<evidence type="ECO:0000256" key="11">
    <source>
        <dbReference type="ARBA" id="ARBA00022827"/>
    </source>
</evidence>
<evidence type="ECO:0000256" key="8">
    <source>
        <dbReference type="ARBA" id="ARBA00022490"/>
    </source>
</evidence>
<evidence type="ECO:0000256" key="19">
    <source>
        <dbReference type="ARBA" id="ARBA00048914"/>
    </source>
</evidence>
<evidence type="ECO:0000256" key="1">
    <source>
        <dbReference type="ARBA" id="ARBA00001974"/>
    </source>
</evidence>
<evidence type="ECO:0000313" key="23">
    <source>
        <dbReference type="Proteomes" id="UP001589896"/>
    </source>
</evidence>
<dbReference type="InterPro" id="IPR016166">
    <property type="entry name" value="FAD-bd_PCMH"/>
</dbReference>
<comment type="subcellular location">
    <subcellularLocation>
        <location evidence="3 20">Cytoplasm</location>
    </subcellularLocation>
</comment>
<keyword evidence="12 20" id="KW-0521">NADP</keyword>
<keyword evidence="15 20" id="KW-0560">Oxidoreductase</keyword>
<keyword evidence="23" id="KW-1185">Reference proteome</keyword>
<dbReference type="InterPro" id="IPR036318">
    <property type="entry name" value="FAD-bd_PCMH-like_sf"/>
</dbReference>
<evidence type="ECO:0000256" key="16">
    <source>
        <dbReference type="ARBA" id="ARBA00023306"/>
    </source>
</evidence>
<dbReference type="InterPro" id="IPR003170">
    <property type="entry name" value="MurB"/>
</dbReference>
<proteinExistence type="inferred from homology"/>
<keyword evidence="10 20" id="KW-0285">Flavoprotein</keyword>
<evidence type="ECO:0000256" key="6">
    <source>
        <dbReference type="ARBA" id="ARBA00012518"/>
    </source>
</evidence>
<evidence type="ECO:0000256" key="10">
    <source>
        <dbReference type="ARBA" id="ARBA00022630"/>
    </source>
</evidence>
<dbReference type="Proteomes" id="UP001589896">
    <property type="component" value="Unassembled WGS sequence"/>
</dbReference>
<dbReference type="InterPro" id="IPR016167">
    <property type="entry name" value="FAD-bd_PCMH_sub1"/>
</dbReference>
<dbReference type="Gene3D" id="3.30.43.10">
    <property type="entry name" value="Uridine Diphospho-n-acetylenolpyruvylglucosamine Reductase, domain 2"/>
    <property type="match status" value="1"/>
</dbReference>
<gene>
    <name evidence="20" type="primary">murB</name>
    <name evidence="22" type="ORF">ACFFGH_33695</name>
</gene>
<dbReference type="PANTHER" id="PTHR21071:SF4">
    <property type="entry name" value="UDP-N-ACETYLENOLPYRUVOYLGLUCOSAMINE REDUCTASE"/>
    <property type="match status" value="1"/>
</dbReference>
<evidence type="ECO:0000256" key="2">
    <source>
        <dbReference type="ARBA" id="ARBA00003921"/>
    </source>
</evidence>
<comment type="cofactor">
    <cofactor evidence="1 20">
        <name>FAD</name>
        <dbReference type="ChEBI" id="CHEBI:57692"/>
    </cofactor>
</comment>
<name>A0ABV6S3V4_9GAMM</name>
<dbReference type="SUPFAM" id="SSF56194">
    <property type="entry name" value="Uridine diphospho-N-Acetylenolpyruvylglucosamine reductase, MurB, C-terminal domain"/>
    <property type="match status" value="1"/>
</dbReference>
<dbReference type="EMBL" id="JBHLTG010000019">
    <property type="protein sequence ID" value="MFC0682813.1"/>
    <property type="molecule type" value="Genomic_DNA"/>
</dbReference>
<evidence type="ECO:0000256" key="12">
    <source>
        <dbReference type="ARBA" id="ARBA00022857"/>
    </source>
</evidence>
<dbReference type="InterPro" id="IPR036635">
    <property type="entry name" value="MurB_C_sf"/>
</dbReference>
<organism evidence="22 23">
    <name type="scientific">Lysobacter korlensis</name>
    <dbReference type="NCBI Taxonomy" id="553636"/>
    <lineage>
        <taxon>Bacteria</taxon>
        <taxon>Pseudomonadati</taxon>
        <taxon>Pseudomonadota</taxon>
        <taxon>Gammaproteobacteria</taxon>
        <taxon>Lysobacterales</taxon>
        <taxon>Lysobacteraceae</taxon>
        <taxon>Lysobacter</taxon>
    </lineage>
</organism>
<dbReference type="Pfam" id="PF01565">
    <property type="entry name" value="FAD_binding_4"/>
    <property type="match status" value="1"/>
</dbReference>
<evidence type="ECO:0000256" key="17">
    <source>
        <dbReference type="ARBA" id="ARBA00023316"/>
    </source>
</evidence>
<comment type="pathway">
    <text evidence="4 20">Cell wall biogenesis; peptidoglycan biosynthesis.</text>
</comment>
<protein>
    <recommendedName>
        <fullName evidence="7 20">UDP-N-acetylenolpyruvoylglucosamine reductase</fullName>
        <ecNumber evidence="6 20">1.3.1.98</ecNumber>
    </recommendedName>
    <alternativeName>
        <fullName evidence="18 20">UDP-N-acetylmuramate dehydrogenase</fullName>
    </alternativeName>
</protein>
<dbReference type="SUPFAM" id="SSF56176">
    <property type="entry name" value="FAD-binding/transporter-associated domain-like"/>
    <property type="match status" value="1"/>
</dbReference>
<dbReference type="EC" id="1.3.1.98" evidence="6 20"/>
<evidence type="ECO:0000256" key="14">
    <source>
        <dbReference type="ARBA" id="ARBA00022984"/>
    </source>
</evidence>
<evidence type="ECO:0000256" key="5">
    <source>
        <dbReference type="ARBA" id="ARBA00010485"/>
    </source>
</evidence>
<dbReference type="GO" id="GO:0008762">
    <property type="term" value="F:UDP-N-acetylmuramate dehydrogenase activity"/>
    <property type="evidence" value="ECO:0007669"/>
    <property type="project" value="UniProtKB-EC"/>
</dbReference>
<feature type="active site" description="Proton donor" evidence="20">
    <location>
        <position position="245"/>
    </location>
</feature>
<dbReference type="InterPro" id="IPR016169">
    <property type="entry name" value="FAD-bd_PCMH_sub2"/>
</dbReference>
<dbReference type="RefSeq" id="WP_386677191.1">
    <property type="nucleotide sequence ID" value="NZ_JBHLTG010000019.1"/>
</dbReference>
<evidence type="ECO:0000313" key="22">
    <source>
        <dbReference type="EMBL" id="MFC0682813.1"/>
    </source>
</evidence>
<dbReference type="PROSITE" id="PS51387">
    <property type="entry name" value="FAD_PCMH"/>
    <property type="match status" value="1"/>
</dbReference>
<keyword evidence="9 20" id="KW-0132">Cell division</keyword>
<evidence type="ECO:0000256" key="7">
    <source>
        <dbReference type="ARBA" id="ARBA00015188"/>
    </source>
</evidence>